<comment type="caution">
    <text evidence="4">The sequence shown here is derived from an EMBL/GenBank/DDBJ whole genome shotgun (WGS) entry which is preliminary data.</text>
</comment>
<proteinExistence type="predicted"/>
<dbReference type="Gene3D" id="2.170.140.10">
    <property type="entry name" value="Chitin binding domain"/>
    <property type="match status" value="1"/>
</dbReference>
<dbReference type="Pfam" id="PF01607">
    <property type="entry name" value="CBM_14"/>
    <property type="match status" value="1"/>
</dbReference>
<evidence type="ECO:0000313" key="5">
    <source>
        <dbReference type="Proteomes" id="UP001107558"/>
    </source>
</evidence>
<dbReference type="PANTHER" id="PTHR22933">
    <property type="entry name" value="FI18007P1-RELATED"/>
    <property type="match status" value="1"/>
</dbReference>
<feature type="domain" description="Chitin-binding type-2" evidence="3">
    <location>
        <begin position="127"/>
        <end position="184"/>
    </location>
</feature>
<keyword evidence="5" id="KW-1185">Reference proteome</keyword>
<feature type="compositionally biased region" description="Low complexity" evidence="1">
    <location>
        <begin position="514"/>
        <end position="538"/>
    </location>
</feature>
<sequence>MNKYKRWILILTALTVFVVHVESLRATSLIHAGKFTKLLNATNNSNNNNSTTTSSTTEGSADRLRAILDELPDDDDGVIDVNGTKITLTGIPQIDYVWDPNLPRELNGYNLSTYPFLDSMPAEEDIGFDCDDKINGFYASIKYSCQLYHHCLYGVRSDFICANFTAFDQKTFICHFVSEVDCKNSYKYWNRNDDLYKATTTTTTSTLMPLIDRSFYNRTRHSFLNGGSNSNNAGTSSVTSTQNNSQQQNSDSNSSNLSNNSKNNNNSPPAQTNNNNGDDFYNGSNRPQRPPMRRPPYRRRRPPVDYYYYDDDYEDEVYDDRGRRRNRPRNRRPIYDDYDNRRPDNRRPYYDDFDDYEYERRPLRNRNRPESRNGSNDERRRYEDRRRRPAYDDERERRPIDERERRPVDDRRRTTERKPQQQEERRYNNEERKFPDDDRVYARRNPLADDKRNKAPQELKQNTEEVKSAGSIFDRVRPPPKINRPVPLSEKSKFAYKNKDKSEDYEEYDEVPVSSSTTTIKPTTTSTPKAFSFPKPTKFTTTTTTTTETALTAEIEYYDDEYYDTVTQQQPIESSSIKAKPNVVTTTTVTSIPDSFRLNRYKNDNSKENQQQQQQTFIEPTTKKPLPSIISTVNGAGNKKYANKQTVFEPVTQETLTPVQKAPSAQGHFQNLYNSRNLEKQDVEPTAVDEKEQKPSVRVVKRPFLPSRGGNPYSARKLQPVGTLAEQQNQDDSQGIDVRQTSDTAKRITLENLYEEYDVDLNDALNPMLKPLTSSRNVNSNSYDASDNDRYKSQSQKIIHKADHFISPKASTVATTTSTTAPPQAEYYDDELEYTYADDVA</sequence>
<evidence type="ECO:0000256" key="1">
    <source>
        <dbReference type="SAM" id="MobiDB-lite"/>
    </source>
</evidence>
<feature type="compositionally biased region" description="Acidic residues" evidence="1">
    <location>
        <begin position="308"/>
        <end position="318"/>
    </location>
</feature>
<feature type="region of interest" description="Disordered" evidence="1">
    <location>
        <begin position="222"/>
        <end position="538"/>
    </location>
</feature>
<keyword evidence="2" id="KW-0732">Signal</keyword>
<name>A0A9J6C9E0_POLVA</name>
<reference evidence="4" key="1">
    <citation type="submission" date="2021-03" db="EMBL/GenBank/DDBJ databases">
        <title>Chromosome level genome of the anhydrobiotic midge Polypedilum vanderplanki.</title>
        <authorList>
            <person name="Yoshida Y."/>
            <person name="Kikawada T."/>
            <person name="Gusev O."/>
        </authorList>
    </citation>
    <scope>NUCLEOTIDE SEQUENCE</scope>
    <source>
        <strain evidence="4">NIAS01</strain>
        <tissue evidence="4">Whole body or cell culture</tissue>
    </source>
</reference>
<feature type="signal peptide" evidence="2">
    <location>
        <begin position="1"/>
        <end position="23"/>
    </location>
</feature>
<feature type="compositionally biased region" description="Basic and acidic residues" evidence="1">
    <location>
        <begin position="333"/>
        <end position="350"/>
    </location>
</feature>
<accession>A0A9J6C9E0</accession>
<dbReference type="InterPro" id="IPR002557">
    <property type="entry name" value="Chitin-bd_dom"/>
</dbReference>
<feature type="region of interest" description="Disordered" evidence="1">
    <location>
        <begin position="600"/>
        <end position="626"/>
    </location>
</feature>
<feature type="chain" id="PRO_5039949097" description="Chitin-binding type-2 domain-containing protein" evidence="2">
    <location>
        <begin position="24"/>
        <end position="841"/>
    </location>
</feature>
<feature type="compositionally biased region" description="Low complexity" evidence="1">
    <location>
        <begin position="225"/>
        <end position="276"/>
    </location>
</feature>
<feature type="compositionally biased region" description="Basic residues" evidence="1">
    <location>
        <begin position="291"/>
        <end position="301"/>
    </location>
</feature>
<dbReference type="GO" id="GO:0005576">
    <property type="term" value="C:extracellular region"/>
    <property type="evidence" value="ECO:0007669"/>
    <property type="project" value="InterPro"/>
</dbReference>
<dbReference type="EMBL" id="JADBJN010000002">
    <property type="protein sequence ID" value="KAG5678666.1"/>
    <property type="molecule type" value="Genomic_DNA"/>
</dbReference>
<dbReference type="OrthoDB" id="3360904at2759"/>
<feature type="compositionally biased region" description="Basic and acidic residues" evidence="1">
    <location>
        <begin position="490"/>
        <end position="502"/>
    </location>
</feature>
<dbReference type="Proteomes" id="UP001107558">
    <property type="component" value="Chromosome 2"/>
</dbReference>
<gene>
    <name evidence="4" type="ORF">PVAND_008319</name>
</gene>
<feature type="region of interest" description="Disordered" evidence="1">
    <location>
        <begin position="770"/>
        <end position="792"/>
    </location>
</feature>
<evidence type="ECO:0000256" key="2">
    <source>
        <dbReference type="SAM" id="SignalP"/>
    </source>
</evidence>
<feature type="compositionally biased region" description="Polar residues" evidence="1">
    <location>
        <begin position="772"/>
        <end position="785"/>
    </location>
</feature>
<evidence type="ECO:0000259" key="3">
    <source>
        <dbReference type="PROSITE" id="PS50940"/>
    </source>
</evidence>
<dbReference type="PROSITE" id="PS50940">
    <property type="entry name" value="CHIT_BIND_II"/>
    <property type="match status" value="1"/>
</dbReference>
<dbReference type="AlphaFoldDB" id="A0A9J6C9E0"/>
<feature type="compositionally biased region" description="Basic residues" evidence="1">
    <location>
        <begin position="323"/>
        <end position="332"/>
    </location>
</feature>
<dbReference type="InterPro" id="IPR036508">
    <property type="entry name" value="Chitin-bd_dom_sf"/>
</dbReference>
<dbReference type="InterPro" id="IPR052976">
    <property type="entry name" value="Scoloptoxin-like"/>
</dbReference>
<dbReference type="SUPFAM" id="SSF57625">
    <property type="entry name" value="Invertebrate chitin-binding proteins"/>
    <property type="match status" value="1"/>
</dbReference>
<dbReference type="GO" id="GO:0008061">
    <property type="term" value="F:chitin binding"/>
    <property type="evidence" value="ECO:0007669"/>
    <property type="project" value="InterPro"/>
</dbReference>
<feature type="compositionally biased region" description="Basic and acidic residues" evidence="1">
    <location>
        <begin position="358"/>
        <end position="467"/>
    </location>
</feature>
<evidence type="ECO:0000313" key="4">
    <source>
        <dbReference type="EMBL" id="KAG5678666.1"/>
    </source>
</evidence>
<organism evidence="4 5">
    <name type="scientific">Polypedilum vanderplanki</name>
    <name type="common">Sleeping chironomid midge</name>
    <dbReference type="NCBI Taxonomy" id="319348"/>
    <lineage>
        <taxon>Eukaryota</taxon>
        <taxon>Metazoa</taxon>
        <taxon>Ecdysozoa</taxon>
        <taxon>Arthropoda</taxon>
        <taxon>Hexapoda</taxon>
        <taxon>Insecta</taxon>
        <taxon>Pterygota</taxon>
        <taxon>Neoptera</taxon>
        <taxon>Endopterygota</taxon>
        <taxon>Diptera</taxon>
        <taxon>Nematocera</taxon>
        <taxon>Chironomoidea</taxon>
        <taxon>Chironomidae</taxon>
        <taxon>Chironominae</taxon>
        <taxon>Polypedilum</taxon>
        <taxon>Polypedilum</taxon>
    </lineage>
</organism>
<protein>
    <recommendedName>
        <fullName evidence="3">Chitin-binding type-2 domain-containing protein</fullName>
    </recommendedName>
</protein>
<dbReference type="SMART" id="SM00494">
    <property type="entry name" value="ChtBD2"/>
    <property type="match status" value="1"/>
</dbReference>
<dbReference type="PANTHER" id="PTHR22933:SF40">
    <property type="entry name" value="CUTICULAR PROTEIN ANALOGOUS TO PERITROPHINS 1-H"/>
    <property type="match status" value="1"/>
</dbReference>